<evidence type="ECO:0000313" key="2">
    <source>
        <dbReference type="Proteomes" id="UP001206925"/>
    </source>
</evidence>
<reference evidence="1" key="1">
    <citation type="submission" date="2022-06" db="EMBL/GenBank/DDBJ databases">
        <title>Uncovering the hologenomic basis of an extraordinary plant invasion.</title>
        <authorList>
            <person name="Bieker V.C."/>
            <person name="Martin M.D."/>
            <person name="Gilbert T."/>
            <person name="Hodgins K."/>
            <person name="Battlay P."/>
            <person name="Petersen B."/>
            <person name="Wilson J."/>
        </authorList>
    </citation>
    <scope>NUCLEOTIDE SEQUENCE</scope>
    <source>
        <strain evidence="1">AA19_3_7</strain>
        <tissue evidence="1">Leaf</tissue>
    </source>
</reference>
<name>A0AAD5BX14_AMBAR</name>
<proteinExistence type="predicted"/>
<gene>
    <name evidence="1" type="ORF">M8C21_030837</name>
</gene>
<organism evidence="1 2">
    <name type="scientific">Ambrosia artemisiifolia</name>
    <name type="common">Common ragweed</name>
    <dbReference type="NCBI Taxonomy" id="4212"/>
    <lineage>
        <taxon>Eukaryota</taxon>
        <taxon>Viridiplantae</taxon>
        <taxon>Streptophyta</taxon>
        <taxon>Embryophyta</taxon>
        <taxon>Tracheophyta</taxon>
        <taxon>Spermatophyta</taxon>
        <taxon>Magnoliopsida</taxon>
        <taxon>eudicotyledons</taxon>
        <taxon>Gunneridae</taxon>
        <taxon>Pentapetalae</taxon>
        <taxon>asterids</taxon>
        <taxon>campanulids</taxon>
        <taxon>Asterales</taxon>
        <taxon>Asteraceae</taxon>
        <taxon>Asteroideae</taxon>
        <taxon>Heliantheae alliance</taxon>
        <taxon>Heliantheae</taxon>
        <taxon>Ambrosia</taxon>
    </lineage>
</organism>
<protein>
    <submittedName>
        <fullName evidence="1">Uncharacterized protein</fullName>
    </submittedName>
</protein>
<comment type="caution">
    <text evidence="1">The sequence shown here is derived from an EMBL/GenBank/DDBJ whole genome shotgun (WGS) entry which is preliminary data.</text>
</comment>
<accession>A0AAD5BX14</accession>
<dbReference type="EMBL" id="JAMZMK010010578">
    <property type="protein sequence ID" value="KAI7730985.1"/>
    <property type="molecule type" value="Genomic_DNA"/>
</dbReference>
<evidence type="ECO:0000313" key="1">
    <source>
        <dbReference type="EMBL" id="KAI7730985.1"/>
    </source>
</evidence>
<keyword evidence="2" id="KW-1185">Reference proteome</keyword>
<sequence length="58" mass="6537">MEAAMVIVVTRTTVDHGYGDWDCTSDGRSLLRKYKGILSLSSSKQCRIFNRVLNACRL</sequence>
<dbReference type="Proteomes" id="UP001206925">
    <property type="component" value="Unassembled WGS sequence"/>
</dbReference>
<dbReference type="AlphaFoldDB" id="A0AAD5BX14"/>